<keyword evidence="4" id="KW-1185">Reference proteome</keyword>
<evidence type="ECO:0000256" key="1">
    <source>
        <dbReference type="SAM" id="MobiDB-lite"/>
    </source>
</evidence>
<feature type="non-terminal residue" evidence="3">
    <location>
        <position position="1"/>
    </location>
</feature>
<accession>A0A433U5M8</accession>
<dbReference type="EMBL" id="RQTK01000064">
    <property type="protein sequence ID" value="RUS89152.1"/>
    <property type="molecule type" value="Genomic_DNA"/>
</dbReference>
<dbReference type="OrthoDB" id="10392247at2759"/>
<reference evidence="3 4" key="1">
    <citation type="submission" date="2019-01" db="EMBL/GenBank/DDBJ databases">
        <title>A draft genome assembly of the solar-powered sea slug Elysia chlorotica.</title>
        <authorList>
            <person name="Cai H."/>
            <person name="Li Q."/>
            <person name="Fang X."/>
            <person name="Li J."/>
            <person name="Curtis N.E."/>
            <person name="Altenburger A."/>
            <person name="Shibata T."/>
            <person name="Feng M."/>
            <person name="Maeda T."/>
            <person name="Schwartz J.A."/>
            <person name="Shigenobu S."/>
            <person name="Lundholm N."/>
            <person name="Nishiyama T."/>
            <person name="Yang H."/>
            <person name="Hasebe M."/>
            <person name="Li S."/>
            <person name="Pierce S.K."/>
            <person name="Wang J."/>
        </authorList>
    </citation>
    <scope>NUCLEOTIDE SEQUENCE [LARGE SCALE GENOMIC DNA]</scope>
    <source>
        <strain evidence="3">EC2010</strain>
        <tissue evidence="3">Whole organism of an adult</tissue>
    </source>
</reference>
<protein>
    <submittedName>
        <fullName evidence="3">Uncharacterized protein</fullName>
    </submittedName>
</protein>
<keyword evidence="2" id="KW-0812">Transmembrane</keyword>
<name>A0A433U5M8_ELYCH</name>
<dbReference type="AlphaFoldDB" id="A0A433U5M8"/>
<organism evidence="3 4">
    <name type="scientific">Elysia chlorotica</name>
    <name type="common">Eastern emerald elysia</name>
    <name type="synonym">Sea slug</name>
    <dbReference type="NCBI Taxonomy" id="188477"/>
    <lineage>
        <taxon>Eukaryota</taxon>
        <taxon>Metazoa</taxon>
        <taxon>Spiralia</taxon>
        <taxon>Lophotrochozoa</taxon>
        <taxon>Mollusca</taxon>
        <taxon>Gastropoda</taxon>
        <taxon>Heterobranchia</taxon>
        <taxon>Euthyneura</taxon>
        <taxon>Panpulmonata</taxon>
        <taxon>Sacoglossa</taxon>
        <taxon>Placobranchoidea</taxon>
        <taxon>Plakobranchidae</taxon>
        <taxon>Elysia</taxon>
    </lineage>
</organism>
<feature type="transmembrane region" description="Helical" evidence="2">
    <location>
        <begin position="92"/>
        <end position="117"/>
    </location>
</feature>
<evidence type="ECO:0000256" key="2">
    <source>
        <dbReference type="SAM" id="Phobius"/>
    </source>
</evidence>
<evidence type="ECO:0000313" key="4">
    <source>
        <dbReference type="Proteomes" id="UP000271974"/>
    </source>
</evidence>
<gene>
    <name evidence="3" type="ORF">EGW08_003095</name>
</gene>
<feature type="region of interest" description="Disordered" evidence="1">
    <location>
        <begin position="56"/>
        <end position="85"/>
    </location>
</feature>
<sequence>GGSISVGADGAVALTSSRSAGTVVSGSAYAWDKGQTPGALRSDNPARISVRFTTCPSTSAPATAAPTTSAPTAAPTTTTTTATSYSSGSSSVAWILLSSVLGVCFLGLLAFMLWRYWYMCAHTCHRQARYKHRSRRMPNPTSDEREATPPPPTPQPGFLFGFWKERFPNDDIQGQPDRTKLPSPADMEQHQTNTIDPVVTEQAQAGDLTLHTLKKKCTIL</sequence>
<keyword evidence="2" id="KW-1133">Transmembrane helix</keyword>
<dbReference type="Proteomes" id="UP000271974">
    <property type="component" value="Unassembled WGS sequence"/>
</dbReference>
<keyword evidence="2" id="KW-0472">Membrane</keyword>
<proteinExistence type="predicted"/>
<feature type="region of interest" description="Disordered" evidence="1">
    <location>
        <begin position="129"/>
        <end position="159"/>
    </location>
</feature>
<evidence type="ECO:0000313" key="3">
    <source>
        <dbReference type="EMBL" id="RUS89152.1"/>
    </source>
</evidence>
<comment type="caution">
    <text evidence="3">The sequence shown here is derived from an EMBL/GenBank/DDBJ whole genome shotgun (WGS) entry which is preliminary data.</text>
</comment>